<evidence type="ECO:0000313" key="1">
    <source>
        <dbReference type="EMBL" id="MBA0654354.1"/>
    </source>
</evidence>
<gene>
    <name evidence="1" type="ORF">Goklo_021371</name>
</gene>
<dbReference type="OrthoDB" id="10536383at2759"/>
<name>A0A7J8UVT5_9ROSI</name>
<reference evidence="1 2" key="1">
    <citation type="journal article" date="2019" name="Genome Biol. Evol.">
        <title>Insights into the evolution of the New World diploid cottons (Gossypium, subgenus Houzingenia) based on genome sequencing.</title>
        <authorList>
            <person name="Grover C.E."/>
            <person name="Arick M.A. 2nd"/>
            <person name="Thrash A."/>
            <person name="Conover J.L."/>
            <person name="Sanders W.S."/>
            <person name="Peterson D.G."/>
            <person name="Frelichowski J.E."/>
            <person name="Scheffler J.A."/>
            <person name="Scheffler B.E."/>
            <person name="Wendel J.F."/>
        </authorList>
    </citation>
    <scope>NUCLEOTIDE SEQUENCE [LARGE SCALE GENOMIC DNA]</scope>
    <source>
        <strain evidence="1">57</strain>
        <tissue evidence="1">Leaf</tissue>
    </source>
</reference>
<proteinExistence type="predicted"/>
<accession>A0A7J8UVT5</accession>
<comment type="caution">
    <text evidence="1">The sequence shown here is derived from an EMBL/GenBank/DDBJ whole genome shotgun (WGS) entry which is preliminary data.</text>
</comment>
<dbReference type="Proteomes" id="UP000593573">
    <property type="component" value="Unassembled WGS sequence"/>
</dbReference>
<organism evidence="1 2">
    <name type="scientific">Gossypium klotzschianum</name>
    <dbReference type="NCBI Taxonomy" id="34286"/>
    <lineage>
        <taxon>Eukaryota</taxon>
        <taxon>Viridiplantae</taxon>
        <taxon>Streptophyta</taxon>
        <taxon>Embryophyta</taxon>
        <taxon>Tracheophyta</taxon>
        <taxon>Spermatophyta</taxon>
        <taxon>Magnoliopsida</taxon>
        <taxon>eudicotyledons</taxon>
        <taxon>Gunneridae</taxon>
        <taxon>Pentapetalae</taxon>
        <taxon>rosids</taxon>
        <taxon>malvids</taxon>
        <taxon>Malvales</taxon>
        <taxon>Malvaceae</taxon>
        <taxon>Malvoideae</taxon>
        <taxon>Gossypium</taxon>
    </lineage>
</organism>
<feature type="non-terminal residue" evidence="1">
    <location>
        <position position="97"/>
    </location>
</feature>
<sequence length="97" mass="11424">PHFLFSVFPTTIYRCAQRYQIYSSLSLRFLLVHLVHLFAMLPLSTKELSTFWRLHWRGVAALELVNMTQASQERMQTLNENNKQMMKTISKLVSFST</sequence>
<keyword evidence="2" id="KW-1185">Reference proteome</keyword>
<protein>
    <submittedName>
        <fullName evidence="1">Uncharacterized protein</fullName>
    </submittedName>
</protein>
<dbReference type="EMBL" id="JABFAB010000007">
    <property type="protein sequence ID" value="MBA0654354.1"/>
    <property type="molecule type" value="Genomic_DNA"/>
</dbReference>
<evidence type="ECO:0000313" key="2">
    <source>
        <dbReference type="Proteomes" id="UP000593573"/>
    </source>
</evidence>
<dbReference type="AlphaFoldDB" id="A0A7J8UVT5"/>